<dbReference type="InterPro" id="IPR006379">
    <property type="entry name" value="HAD-SF_hydro_IIB"/>
</dbReference>
<dbReference type="Gene3D" id="3.40.50.1000">
    <property type="entry name" value="HAD superfamily/HAD-like"/>
    <property type="match status" value="1"/>
</dbReference>
<dbReference type="CDD" id="cd07516">
    <property type="entry name" value="HAD_Pase"/>
    <property type="match status" value="1"/>
</dbReference>
<dbReference type="InterPro" id="IPR023214">
    <property type="entry name" value="HAD_sf"/>
</dbReference>
<organism evidence="1 2">
    <name type="scientific">Armatimonas rosea</name>
    <dbReference type="NCBI Taxonomy" id="685828"/>
    <lineage>
        <taxon>Bacteria</taxon>
        <taxon>Bacillati</taxon>
        <taxon>Armatimonadota</taxon>
        <taxon>Armatimonadia</taxon>
        <taxon>Armatimonadales</taxon>
        <taxon>Armatimonadaceae</taxon>
        <taxon>Armatimonas</taxon>
    </lineage>
</organism>
<accession>A0A7W9W4V3</accession>
<dbReference type="EMBL" id="JACHGW010000001">
    <property type="protein sequence ID" value="MBB6048240.1"/>
    <property type="molecule type" value="Genomic_DNA"/>
</dbReference>
<dbReference type="AlphaFoldDB" id="A0A7W9W4V3"/>
<proteinExistence type="predicted"/>
<keyword evidence="2" id="KW-1185">Reference proteome</keyword>
<dbReference type="GO" id="GO:0005829">
    <property type="term" value="C:cytosol"/>
    <property type="evidence" value="ECO:0007669"/>
    <property type="project" value="TreeGrafter"/>
</dbReference>
<dbReference type="Proteomes" id="UP000520814">
    <property type="component" value="Unassembled WGS sequence"/>
</dbReference>
<gene>
    <name evidence="1" type="ORF">HNQ39_000002</name>
</gene>
<protein>
    <recommendedName>
        <fullName evidence="3">HAD family phosphatase</fullName>
    </recommendedName>
</protein>
<sequence length="279" mass="30389">MSTSAALASLPFRLAVFDLDGTLLGPDKEISAANVAAVGRLQALGVTVILATGRPHFNVVRFHEQLGLSGPIVSANGCLVKVAETDEVWRELLFDGELASELLDEGRRLGITQVWDGPPGVVGWERTRHFEILEVRTKATYEVVGDPRVRFPGQPPFKILWIADEPQIATLAEQWRERLGERCYITITDPEYLEFSDPRVNKATALEVVAQRLGIPPQEIVFFGDGDNDAELLRWAGLGVAMPHSRPMALAAADRVGPEAPPEAAVAAAVEQLLAELVE</sequence>
<dbReference type="Pfam" id="PF08282">
    <property type="entry name" value="Hydrolase_3"/>
    <property type="match status" value="1"/>
</dbReference>
<evidence type="ECO:0000313" key="2">
    <source>
        <dbReference type="Proteomes" id="UP000520814"/>
    </source>
</evidence>
<dbReference type="GO" id="GO:0000287">
    <property type="term" value="F:magnesium ion binding"/>
    <property type="evidence" value="ECO:0007669"/>
    <property type="project" value="TreeGrafter"/>
</dbReference>
<dbReference type="PANTHER" id="PTHR10000:SF8">
    <property type="entry name" value="HAD SUPERFAMILY HYDROLASE-LIKE, TYPE 3"/>
    <property type="match status" value="1"/>
</dbReference>
<dbReference type="Gene3D" id="3.30.1240.10">
    <property type="match status" value="1"/>
</dbReference>
<name>A0A7W9W4V3_ARMRO</name>
<dbReference type="PANTHER" id="PTHR10000">
    <property type="entry name" value="PHOSPHOSERINE PHOSPHATASE"/>
    <property type="match status" value="1"/>
</dbReference>
<evidence type="ECO:0008006" key="3">
    <source>
        <dbReference type="Google" id="ProtNLM"/>
    </source>
</evidence>
<dbReference type="GO" id="GO:0016791">
    <property type="term" value="F:phosphatase activity"/>
    <property type="evidence" value="ECO:0007669"/>
    <property type="project" value="TreeGrafter"/>
</dbReference>
<dbReference type="SUPFAM" id="SSF56784">
    <property type="entry name" value="HAD-like"/>
    <property type="match status" value="1"/>
</dbReference>
<comment type="caution">
    <text evidence="1">The sequence shown here is derived from an EMBL/GenBank/DDBJ whole genome shotgun (WGS) entry which is preliminary data.</text>
</comment>
<dbReference type="PROSITE" id="PS01229">
    <property type="entry name" value="COF_2"/>
    <property type="match status" value="1"/>
</dbReference>
<evidence type="ECO:0000313" key="1">
    <source>
        <dbReference type="EMBL" id="MBB6048240.1"/>
    </source>
</evidence>
<dbReference type="InterPro" id="IPR036412">
    <property type="entry name" value="HAD-like_sf"/>
</dbReference>
<dbReference type="NCBIfam" id="TIGR00099">
    <property type="entry name" value="Cof-subfamily"/>
    <property type="match status" value="1"/>
</dbReference>
<dbReference type="InterPro" id="IPR000150">
    <property type="entry name" value="Cof"/>
</dbReference>
<reference evidence="1 2" key="1">
    <citation type="submission" date="2020-08" db="EMBL/GenBank/DDBJ databases">
        <title>Genomic Encyclopedia of Type Strains, Phase IV (KMG-IV): sequencing the most valuable type-strain genomes for metagenomic binning, comparative biology and taxonomic classification.</title>
        <authorList>
            <person name="Goeker M."/>
        </authorList>
    </citation>
    <scope>NUCLEOTIDE SEQUENCE [LARGE SCALE GENOMIC DNA]</scope>
    <source>
        <strain evidence="1 2">DSM 23562</strain>
    </source>
</reference>
<dbReference type="NCBIfam" id="TIGR01484">
    <property type="entry name" value="HAD-SF-IIB"/>
    <property type="match status" value="1"/>
</dbReference>
<dbReference type="RefSeq" id="WP_184191607.1">
    <property type="nucleotide sequence ID" value="NZ_JACHGW010000001.1"/>
</dbReference>